<dbReference type="OrthoDB" id="10252281at2759"/>
<name>A0A9N9BNV6_9GLOM</name>
<dbReference type="InterPro" id="IPR019734">
    <property type="entry name" value="TPR_rpt"/>
</dbReference>
<dbReference type="Pfam" id="PF14559">
    <property type="entry name" value="TPR_19"/>
    <property type="match status" value="1"/>
</dbReference>
<dbReference type="InterPro" id="IPR017932">
    <property type="entry name" value="GATase_2_dom"/>
</dbReference>
<dbReference type="PANTHER" id="PTHR45937">
    <property type="entry name" value="ASPARAGINE SYNTHETASE DOMAIN-CONTAINING PROTEIN 1"/>
    <property type="match status" value="1"/>
</dbReference>
<dbReference type="SUPFAM" id="SSF56235">
    <property type="entry name" value="N-terminal nucleophile aminohydrolases (Ntn hydrolases)"/>
    <property type="match status" value="1"/>
</dbReference>
<dbReference type="Gene3D" id="3.40.50.620">
    <property type="entry name" value="HUPs"/>
    <property type="match status" value="1"/>
</dbReference>
<dbReference type="GO" id="GO:0004066">
    <property type="term" value="F:asparagine synthase (glutamine-hydrolyzing) activity"/>
    <property type="evidence" value="ECO:0007669"/>
    <property type="project" value="InterPro"/>
</dbReference>
<evidence type="ECO:0000313" key="8">
    <source>
        <dbReference type="Proteomes" id="UP000789739"/>
    </source>
</evidence>
<dbReference type="Gene3D" id="1.25.40.10">
    <property type="entry name" value="Tetratricopeptide repeat domain"/>
    <property type="match status" value="1"/>
</dbReference>
<dbReference type="InterPro" id="IPR011990">
    <property type="entry name" value="TPR-like_helical_dom_sf"/>
</dbReference>
<organism evidence="7 8">
    <name type="scientific">Paraglomus brasilianum</name>
    <dbReference type="NCBI Taxonomy" id="144538"/>
    <lineage>
        <taxon>Eukaryota</taxon>
        <taxon>Fungi</taxon>
        <taxon>Fungi incertae sedis</taxon>
        <taxon>Mucoromycota</taxon>
        <taxon>Glomeromycotina</taxon>
        <taxon>Glomeromycetes</taxon>
        <taxon>Paraglomerales</taxon>
        <taxon>Paraglomeraceae</taxon>
        <taxon>Paraglomus</taxon>
    </lineage>
</organism>
<accession>A0A9N9BNV6</accession>
<gene>
    <name evidence="7" type="ORF">PBRASI_LOCUS6289</name>
</gene>
<evidence type="ECO:0000259" key="5">
    <source>
        <dbReference type="Pfam" id="PF00733"/>
    </source>
</evidence>
<evidence type="ECO:0000256" key="1">
    <source>
        <dbReference type="ARBA" id="ARBA00022605"/>
    </source>
</evidence>
<dbReference type="GO" id="GO:0006529">
    <property type="term" value="P:asparagine biosynthetic process"/>
    <property type="evidence" value="ECO:0007669"/>
    <property type="project" value="UniProtKB-KW"/>
</dbReference>
<dbReference type="Pfam" id="PF13537">
    <property type="entry name" value="GATase_7"/>
    <property type="match status" value="1"/>
</dbReference>
<feature type="domain" description="Glutamine amidotransferase type-2" evidence="6">
    <location>
        <begin position="657"/>
        <end position="754"/>
    </location>
</feature>
<dbReference type="AlphaFoldDB" id="A0A9N9BNV6"/>
<evidence type="ECO:0000259" key="6">
    <source>
        <dbReference type="Pfam" id="PF13537"/>
    </source>
</evidence>
<dbReference type="InterPro" id="IPR001962">
    <property type="entry name" value="Asn_synthase"/>
</dbReference>
<dbReference type="PANTHER" id="PTHR45937:SF1">
    <property type="entry name" value="ASPARAGINE SYNTHETASE DOMAIN-CONTAINING PROTEIN 1"/>
    <property type="match status" value="1"/>
</dbReference>
<dbReference type="InterPro" id="IPR051857">
    <property type="entry name" value="Asn_synthetase_domain"/>
</dbReference>
<feature type="compositionally biased region" description="Low complexity" evidence="4">
    <location>
        <begin position="1"/>
        <end position="12"/>
    </location>
</feature>
<sequence length="1146" mass="129564">MSDNTSLPVSPSTSPPPQSLINVIQPLPPPPGPLSPIKDDHKQLQVAEFLKDESLLQLEQKEEKIANVDGQIFGRMGEKRHLRTTSSISQLVDVTSRRNSESGNGNQSLLLDRDDQGPAISSDIQTNVGIAQENISIDITTTETTSNIKKKRRSQNSGRYMNLEVGGQLDVKNEWNNMLGGCFSYDCSNNDWWISDFERTGSGMQGLFEWTSPSLFTEITQADQFTAILEKYITPESRPQRDTSKGIDTGDEDALEKLIINNSWKAVANLAKDQIILSDPGEVELIIEFWHVRLLALTKLKHYKLAISEMTRLGDLQRTELNYEHPRWQGMFDEKKGSMVPFEMKVLAARLTGYQGNICEAIDGIFRLISDCRKMVKKFSALDTDEAKHELQTWQLREGRMMLIAVNYLLELKDYPAAISLMEKCLQSFPDDINLLTGLARLHLQSGNIVSAEALFSDVERLAKLSDSDSFDELVLMNSAFINIVKKDWNAAKKILNQVLAKNPENLVAANNHAVCELYLSNSDEAVKFLEDLVNRYPKSAGICEPLLFNLCILYELRSDTSLQRKERLIAEVAKWAGDQFSVECFKLAVFLMCGIAFRLIYQNEYDQRYSNIWDHLNKQNQRRGPDAHGQHTIAIVSLRLDFIAHVLHLRGPNVISQPIVDDLKNVLQWNGEIFDGIEVQPSANDTMSLCAALLSRNSIDNALGILSNIEGPFAIIYWNDATRQLWFGRDYFGRRSLLWHKPTSTDDQFMLTSVGTHFAPNDFFTEVPADGLYCLDIDGLLSTDSFSNAITHYSWSNPPISTINNYIPTTSDYPHNVASTTPEIYPQMQQAIDRFLELLSDSVRLRVTNIPHTVSPRVAILFSGGIDCICLAALADTYLPENEPIDLLNVGFENPRAVDAEGKKSRKVSKEKEKEIFKVPDRISGRQGVEELRRISPKRKWNFIEVNVPYEESCAHKEEIMELMHPSDTIMDLSIAMAFWFASRGKGHLVSEDGARSIDYESKARVILIGIGADELLGGYSRHREAFKHGGWARLISEIQLDINRISTRNLGRDDRIISSHGKESRCPYLSFQLVTYLSSLPIHLKTDPRFPRGVGEKLLLRHAARRLGLFNASMLWKRAIQFGAKTAKMTHESRVERGNMKLMR</sequence>
<keyword evidence="3" id="KW-0315">Glutamine amidotransferase</keyword>
<evidence type="ECO:0000256" key="3">
    <source>
        <dbReference type="ARBA" id="ARBA00022962"/>
    </source>
</evidence>
<feature type="domain" description="Asparagine synthetase" evidence="5">
    <location>
        <begin position="1030"/>
        <end position="1130"/>
    </location>
</feature>
<evidence type="ECO:0000256" key="4">
    <source>
        <dbReference type="SAM" id="MobiDB-lite"/>
    </source>
</evidence>
<dbReference type="EMBL" id="CAJVPI010000819">
    <property type="protein sequence ID" value="CAG8574631.1"/>
    <property type="molecule type" value="Genomic_DNA"/>
</dbReference>
<comment type="caution">
    <text evidence="7">The sequence shown here is derived from an EMBL/GenBank/DDBJ whole genome shotgun (WGS) entry which is preliminary data.</text>
</comment>
<dbReference type="Proteomes" id="UP000789739">
    <property type="component" value="Unassembled WGS sequence"/>
</dbReference>
<keyword evidence="2" id="KW-0061">Asparagine biosynthesis</keyword>
<dbReference type="InterPro" id="IPR014729">
    <property type="entry name" value="Rossmann-like_a/b/a_fold"/>
</dbReference>
<dbReference type="CDD" id="cd01991">
    <property type="entry name" value="Asn_synthase_B_C"/>
    <property type="match status" value="1"/>
</dbReference>
<proteinExistence type="predicted"/>
<feature type="region of interest" description="Disordered" evidence="4">
    <location>
        <begin position="1"/>
        <end position="39"/>
    </location>
</feature>
<evidence type="ECO:0000313" key="7">
    <source>
        <dbReference type="EMBL" id="CAG8574631.1"/>
    </source>
</evidence>
<protein>
    <submittedName>
        <fullName evidence="7">3516_t:CDS:1</fullName>
    </submittedName>
</protein>
<dbReference type="InterPro" id="IPR029055">
    <property type="entry name" value="Ntn_hydrolases_N"/>
</dbReference>
<dbReference type="SUPFAM" id="SSF48452">
    <property type="entry name" value="TPR-like"/>
    <property type="match status" value="1"/>
</dbReference>
<dbReference type="SUPFAM" id="SSF52402">
    <property type="entry name" value="Adenine nucleotide alpha hydrolases-like"/>
    <property type="match status" value="1"/>
</dbReference>
<keyword evidence="1" id="KW-0028">Amino-acid biosynthesis</keyword>
<feature type="region of interest" description="Disordered" evidence="4">
    <location>
        <begin position="94"/>
        <end position="118"/>
    </location>
</feature>
<dbReference type="Pfam" id="PF00733">
    <property type="entry name" value="Asn_synthase"/>
    <property type="match status" value="1"/>
</dbReference>
<dbReference type="Gene3D" id="3.60.20.10">
    <property type="entry name" value="Glutamine Phosphoribosylpyrophosphate, subunit 1, domain 1"/>
    <property type="match status" value="1"/>
</dbReference>
<evidence type="ECO:0000256" key="2">
    <source>
        <dbReference type="ARBA" id="ARBA00022888"/>
    </source>
</evidence>
<keyword evidence="8" id="KW-1185">Reference proteome</keyword>
<dbReference type="Pfam" id="PF13174">
    <property type="entry name" value="TPR_6"/>
    <property type="match status" value="1"/>
</dbReference>
<reference evidence="7" key="1">
    <citation type="submission" date="2021-06" db="EMBL/GenBank/DDBJ databases">
        <authorList>
            <person name="Kallberg Y."/>
            <person name="Tangrot J."/>
            <person name="Rosling A."/>
        </authorList>
    </citation>
    <scope>NUCLEOTIDE SEQUENCE</scope>
    <source>
        <strain evidence="7">BR232B</strain>
    </source>
</reference>